<feature type="transmembrane region" description="Helical" evidence="1">
    <location>
        <begin position="128"/>
        <end position="145"/>
    </location>
</feature>
<keyword evidence="1" id="KW-0812">Transmembrane</keyword>
<proteinExistence type="predicted"/>
<feature type="transmembrane region" description="Helical" evidence="1">
    <location>
        <begin position="104"/>
        <end position="123"/>
    </location>
</feature>
<reference evidence="2" key="1">
    <citation type="journal article" date="2020" name="Stud. Mycol.">
        <title>101 Dothideomycetes genomes: a test case for predicting lifestyles and emergence of pathogens.</title>
        <authorList>
            <person name="Haridas S."/>
            <person name="Albert R."/>
            <person name="Binder M."/>
            <person name="Bloem J."/>
            <person name="Labutti K."/>
            <person name="Salamov A."/>
            <person name="Andreopoulos B."/>
            <person name="Baker S."/>
            <person name="Barry K."/>
            <person name="Bills G."/>
            <person name="Bluhm B."/>
            <person name="Cannon C."/>
            <person name="Castanera R."/>
            <person name="Culley D."/>
            <person name="Daum C."/>
            <person name="Ezra D."/>
            <person name="Gonzalez J."/>
            <person name="Henrissat B."/>
            <person name="Kuo A."/>
            <person name="Liang C."/>
            <person name="Lipzen A."/>
            <person name="Lutzoni F."/>
            <person name="Magnuson J."/>
            <person name="Mondo S."/>
            <person name="Nolan M."/>
            <person name="Ohm R."/>
            <person name="Pangilinan J."/>
            <person name="Park H.-J."/>
            <person name="Ramirez L."/>
            <person name="Alfaro M."/>
            <person name="Sun H."/>
            <person name="Tritt A."/>
            <person name="Yoshinaga Y."/>
            <person name="Zwiers L.-H."/>
            <person name="Turgeon B."/>
            <person name="Goodwin S."/>
            <person name="Spatafora J."/>
            <person name="Crous P."/>
            <person name="Grigoriev I."/>
        </authorList>
    </citation>
    <scope>NUCLEOTIDE SEQUENCE</scope>
    <source>
        <strain evidence="2">CBS 121739</strain>
    </source>
</reference>
<dbReference type="EMBL" id="ML996566">
    <property type="protein sequence ID" value="KAF2761641.1"/>
    <property type="molecule type" value="Genomic_DNA"/>
</dbReference>
<name>A0A6A6WJR6_9PEZI</name>
<dbReference type="RefSeq" id="XP_033604092.1">
    <property type="nucleotide sequence ID" value="XM_033743219.1"/>
</dbReference>
<gene>
    <name evidence="2" type="ORF">EJ05DRAFT_472613</name>
</gene>
<sequence>MRSAGQAGSTAAGAGDGVFGHFVGLVFVLCRCWCVDAGVEVDLYDFSSLVVLAGRFDGDYVRSSGCFLFGGFSSWLFVARFYVFDDLRSTFGVLSDCFVFDYCYLIVVLLLAFICLFLADLLFLSLEGLFFCLASALLLPYFSFLSSCTSDNGTSTWLIAERHKHIPSSHPHHPRPSSPSLAAK</sequence>
<dbReference type="AlphaFoldDB" id="A0A6A6WJR6"/>
<keyword evidence="1" id="KW-1133">Transmembrane helix</keyword>
<protein>
    <submittedName>
        <fullName evidence="2">Uncharacterized protein</fullName>
    </submittedName>
</protein>
<keyword evidence="3" id="KW-1185">Reference proteome</keyword>
<organism evidence="2 3">
    <name type="scientific">Pseudovirgaria hyperparasitica</name>
    <dbReference type="NCBI Taxonomy" id="470096"/>
    <lineage>
        <taxon>Eukaryota</taxon>
        <taxon>Fungi</taxon>
        <taxon>Dikarya</taxon>
        <taxon>Ascomycota</taxon>
        <taxon>Pezizomycotina</taxon>
        <taxon>Dothideomycetes</taxon>
        <taxon>Dothideomycetes incertae sedis</taxon>
        <taxon>Acrospermales</taxon>
        <taxon>Acrospermaceae</taxon>
        <taxon>Pseudovirgaria</taxon>
    </lineage>
</organism>
<dbReference type="Proteomes" id="UP000799437">
    <property type="component" value="Unassembled WGS sequence"/>
</dbReference>
<evidence type="ECO:0000313" key="3">
    <source>
        <dbReference type="Proteomes" id="UP000799437"/>
    </source>
</evidence>
<evidence type="ECO:0000313" key="2">
    <source>
        <dbReference type="EMBL" id="KAF2761641.1"/>
    </source>
</evidence>
<accession>A0A6A6WJR6</accession>
<feature type="transmembrane region" description="Helical" evidence="1">
    <location>
        <begin position="65"/>
        <end position="84"/>
    </location>
</feature>
<dbReference type="GeneID" id="54484273"/>
<keyword evidence="1" id="KW-0472">Membrane</keyword>
<evidence type="ECO:0000256" key="1">
    <source>
        <dbReference type="SAM" id="Phobius"/>
    </source>
</evidence>